<comment type="caution">
    <text evidence="4">The sequence shown here is derived from an EMBL/GenBank/DDBJ whole genome shotgun (WGS) entry which is preliminary data.</text>
</comment>
<evidence type="ECO:0000256" key="2">
    <source>
        <dbReference type="ARBA" id="ARBA00022737"/>
    </source>
</evidence>
<dbReference type="InterPro" id="IPR050872">
    <property type="entry name" value="PPR_P_subfamily"/>
</dbReference>
<dbReference type="Proteomes" id="UP000593572">
    <property type="component" value="Unassembled WGS sequence"/>
</dbReference>
<dbReference type="Pfam" id="PF13041">
    <property type="entry name" value="PPR_2"/>
    <property type="match status" value="2"/>
</dbReference>
<dbReference type="PROSITE" id="PS51375">
    <property type="entry name" value="PPR"/>
    <property type="match status" value="3"/>
</dbReference>
<keyword evidence="2" id="KW-0677">Repeat</keyword>
<dbReference type="InterPro" id="IPR011990">
    <property type="entry name" value="TPR-like_helical_dom_sf"/>
</dbReference>
<organism evidence="4 5">
    <name type="scientific">Gossypium lobatum</name>
    <dbReference type="NCBI Taxonomy" id="34289"/>
    <lineage>
        <taxon>Eukaryota</taxon>
        <taxon>Viridiplantae</taxon>
        <taxon>Streptophyta</taxon>
        <taxon>Embryophyta</taxon>
        <taxon>Tracheophyta</taxon>
        <taxon>Spermatophyta</taxon>
        <taxon>Magnoliopsida</taxon>
        <taxon>eudicotyledons</taxon>
        <taxon>Gunneridae</taxon>
        <taxon>Pentapetalae</taxon>
        <taxon>rosids</taxon>
        <taxon>malvids</taxon>
        <taxon>Malvales</taxon>
        <taxon>Malvaceae</taxon>
        <taxon>Malvoideae</taxon>
        <taxon>Gossypium</taxon>
    </lineage>
</organism>
<feature type="repeat" description="PPR" evidence="3">
    <location>
        <begin position="104"/>
        <end position="138"/>
    </location>
</feature>
<evidence type="ECO:0000313" key="4">
    <source>
        <dbReference type="EMBL" id="MBA0570569.1"/>
    </source>
</evidence>
<feature type="repeat" description="PPR" evidence="3">
    <location>
        <begin position="69"/>
        <end position="103"/>
    </location>
</feature>
<comment type="similarity">
    <text evidence="1">Belongs to the PPR family. P subfamily.</text>
</comment>
<dbReference type="SUPFAM" id="SSF48452">
    <property type="entry name" value="TPR-like"/>
    <property type="match status" value="1"/>
</dbReference>
<evidence type="ECO:0000256" key="1">
    <source>
        <dbReference type="ARBA" id="ARBA00007626"/>
    </source>
</evidence>
<sequence length="155" mass="17344">METLRSLINALYKENRNEEAISMLELMSQRNVIPDIVTYCFLILGLWSLGSCAEVASLFSRMLNGAQPDVETLSSLINALCKEKKIEEAITLYKLMIQRDLKPDIVTYSCLIHGSCNSGQCGEATSLLSKMVAEEIVPDVETFNICWMLSANKEQ</sequence>
<dbReference type="Gene3D" id="1.25.40.10">
    <property type="entry name" value="Tetratricopeptide repeat domain"/>
    <property type="match status" value="1"/>
</dbReference>
<reference evidence="4 5" key="1">
    <citation type="journal article" date="2019" name="Genome Biol. Evol.">
        <title>Insights into the evolution of the New World diploid cottons (Gossypium, subgenus Houzingenia) based on genome sequencing.</title>
        <authorList>
            <person name="Grover C.E."/>
            <person name="Arick M.A. 2nd"/>
            <person name="Thrash A."/>
            <person name="Conover J.L."/>
            <person name="Sanders W.S."/>
            <person name="Peterson D.G."/>
            <person name="Frelichowski J.E."/>
            <person name="Scheffler J.A."/>
            <person name="Scheffler B.E."/>
            <person name="Wendel J.F."/>
        </authorList>
    </citation>
    <scope>NUCLEOTIDE SEQUENCE [LARGE SCALE GENOMIC DNA]</scope>
    <source>
        <strain evidence="4">157</strain>
        <tissue evidence="4">Leaf</tissue>
    </source>
</reference>
<evidence type="ECO:0000313" key="5">
    <source>
        <dbReference type="Proteomes" id="UP000593572"/>
    </source>
</evidence>
<feature type="repeat" description="PPR" evidence="3">
    <location>
        <begin position="1"/>
        <end position="34"/>
    </location>
</feature>
<gene>
    <name evidence="4" type="ORF">Golob_004203</name>
</gene>
<keyword evidence="5" id="KW-1185">Reference proteome</keyword>
<protein>
    <recommendedName>
        <fullName evidence="6">Pentatricopeptide repeat-containing protein</fullName>
    </recommendedName>
</protein>
<dbReference type="NCBIfam" id="TIGR00756">
    <property type="entry name" value="PPR"/>
    <property type="match status" value="3"/>
</dbReference>
<proteinExistence type="inferred from homology"/>
<name>A0A7J8N0V8_9ROSI</name>
<accession>A0A7J8N0V8</accession>
<dbReference type="EMBL" id="JABEZX010000011">
    <property type="protein sequence ID" value="MBA0570569.1"/>
    <property type="molecule type" value="Genomic_DNA"/>
</dbReference>
<dbReference type="PANTHER" id="PTHR46128">
    <property type="entry name" value="MITOCHONDRIAL GROUP I INTRON SPLICING FACTOR CCM1"/>
    <property type="match status" value="1"/>
</dbReference>
<dbReference type="AlphaFoldDB" id="A0A7J8N0V8"/>
<evidence type="ECO:0000256" key="3">
    <source>
        <dbReference type="PROSITE-ProRule" id="PRU00708"/>
    </source>
</evidence>
<dbReference type="PANTHER" id="PTHR46128:SF356">
    <property type="entry name" value="PENTACOTRIPEPTIDE-REPEAT REGION OF PRORP DOMAIN-CONTAINING PROTEIN"/>
    <property type="match status" value="1"/>
</dbReference>
<dbReference type="InterPro" id="IPR002885">
    <property type="entry name" value="PPR_rpt"/>
</dbReference>
<evidence type="ECO:0008006" key="6">
    <source>
        <dbReference type="Google" id="ProtNLM"/>
    </source>
</evidence>